<proteinExistence type="predicted"/>
<dbReference type="eggNOG" id="ENOG50348C9">
    <property type="taxonomic scope" value="Bacteria"/>
</dbReference>
<protein>
    <submittedName>
        <fullName evidence="2">Uncharacterized protein</fullName>
    </submittedName>
</protein>
<dbReference type="HOGENOM" id="CLU_946413_0_0_4"/>
<name>Q3SFI1_THIDA</name>
<feature type="coiled-coil region" evidence="1">
    <location>
        <begin position="205"/>
        <end position="232"/>
    </location>
</feature>
<sequence length="294" mass="33694">MFFLDQFETFDPVSGEVPSHPFTYMPAIASRARAILRCGADEWCRAKLASIAKRINRELDRYFSDIKIYEIERLREQAGLLESIGGDPDWPPNEEYLDIQTWENTSEVDALKSVVENRDSHLFFSKDPLPKSEEYPEGKDYELFAVLALWMLADGLRFLNTTAVGLAIAGEFALKAMDAVCYAEHLREAEWLASYVEKQGNIKLTEALIEQKNDAQKQKSALAKRLNVARHQKTTEAKAMAIEEFMKDRDRFPSAEKAGIYLADWLRDQGRPFEPRTVTSWIRAHATATGFRFR</sequence>
<dbReference type="EMBL" id="CP000116">
    <property type="protein sequence ID" value="AAZ98629.1"/>
    <property type="molecule type" value="Genomic_DNA"/>
</dbReference>
<dbReference type="STRING" id="292415.Tbd_2676"/>
<gene>
    <name evidence="2" type="ordered locus">Tbd_2676</name>
</gene>
<dbReference type="Proteomes" id="UP000008291">
    <property type="component" value="Chromosome"/>
</dbReference>
<keyword evidence="1" id="KW-0175">Coiled coil</keyword>
<reference evidence="2 3" key="1">
    <citation type="journal article" date="2006" name="J. Bacteriol.">
        <title>The genome sequence of the obligately chemolithoautotrophic, facultatively anaerobic bacterium Thiobacillus denitrificans.</title>
        <authorList>
            <person name="Beller H.R."/>
            <person name="Chain P.S."/>
            <person name="Letain T.E."/>
            <person name="Chakicherla A."/>
            <person name="Larimer F.W."/>
            <person name="Richardson P.M."/>
            <person name="Coleman M.A."/>
            <person name="Wood A.P."/>
            <person name="Kelly D.P."/>
        </authorList>
    </citation>
    <scope>NUCLEOTIDE SEQUENCE [LARGE SCALE GENOMIC DNA]</scope>
    <source>
        <strain evidence="2 3">ATCC 25259</strain>
    </source>
</reference>
<keyword evidence="3" id="KW-1185">Reference proteome</keyword>
<dbReference type="AlphaFoldDB" id="Q3SFI1"/>
<accession>Q3SFI1</accession>
<dbReference type="KEGG" id="tbd:Tbd_2676"/>
<evidence type="ECO:0000313" key="2">
    <source>
        <dbReference type="EMBL" id="AAZ98629.1"/>
    </source>
</evidence>
<organism evidence="2 3">
    <name type="scientific">Thiobacillus denitrificans (strain ATCC 25259 / T1)</name>
    <dbReference type="NCBI Taxonomy" id="292415"/>
    <lineage>
        <taxon>Bacteria</taxon>
        <taxon>Pseudomonadati</taxon>
        <taxon>Pseudomonadota</taxon>
        <taxon>Betaproteobacteria</taxon>
        <taxon>Nitrosomonadales</taxon>
        <taxon>Thiobacillaceae</taxon>
        <taxon>Thiobacillus</taxon>
    </lineage>
</organism>
<evidence type="ECO:0000313" key="3">
    <source>
        <dbReference type="Proteomes" id="UP000008291"/>
    </source>
</evidence>
<evidence type="ECO:0000256" key="1">
    <source>
        <dbReference type="SAM" id="Coils"/>
    </source>
</evidence>